<dbReference type="Proteomes" id="UP000218542">
    <property type="component" value="Unassembled WGS sequence"/>
</dbReference>
<keyword evidence="5" id="KW-0378">Hydrolase</keyword>
<accession>A0A286TZ41</accession>
<keyword evidence="4" id="KW-0479">Metal-binding</keyword>
<dbReference type="PANTHER" id="PTHR33653">
    <property type="entry name" value="RIBONUCLEASE VAPC2"/>
    <property type="match status" value="1"/>
</dbReference>
<feature type="domain" description="PIN" evidence="8">
    <location>
        <begin position="5"/>
        <end position="112"/>
    </location>
</feature>
<comment type="similarity">
    <text evidence="7">Belongs to the PINc/VapC protein family.</text>
</comment>
<proteinExistence type="inferred from homology"/>
<evidence type="ECO:0000259" key="8">
    <source>
        <dbReference type="Pfam" id="PF01850"/>
    </source>
</evidence>
<gene>
    <name evidence="9" type="ORF">SCALIN_C17_0189</name>
</gene>
<evidence type="ECO:0000256" key="1">
    <source>
        <dbReference type="ARBA" id="ARBA00001946"/>
    </source>
</evidence>
<organism evidence="9 10">
    <name type="scientific">Candidatus Scalindua japonica</name>
    <dbReference type="NCBI Taxonomy" id="1284222"/>
    <lineage>
        <taxon>Bacteria</taxon>
        <taxon>Pseudomonadati</taxon>
        <taxon>Planctomycetota</taxon>
        <taxon>Candidatus Brocadiia</taxon>
        <taxon>Candidatus Brocadiales</taxon>
        <taxon>Candidatus Scalinduaceae</taxon>
        <taxon>Candidatus Scalindua</taxon>
    </lineage>
</organism>
<keyword evidence="2" id="KW-1277">Toxin-antitoxin system</keyword>
<evidence type="ECO:0000313" key="9">
    <source>
        <dbReference type="EMBL" id="GAX61155.1"/>
    </source>
</evidence>
<comment type="caution">
    <text evidence="9">The sequence shown here is derived from an EMBL/GenBank/DDBJ whole genome shotgun (WGS) entry which is preliminary data.</text>
</comment>
<keyword evidence="6" id="KW-0460">Magnesium</keyword>
<dbReference type="InterPro" id="IPR029060">
    <property type="entry name" value="PIN-like_dom_sf"/>
</dbReference>
<dbReference type="GO" id="GO:0004518">
    <property type="term" value="F:nuclease activity"/>
    <property type="evidence" value="ECO:0007669"/>
    <property type="project" value="UniProtKB-KW"/>
</dbReference>
<evidence type="ECO:0000256" key="7">
    <source>
        <dbReference type="ARBA" id="ARBA00038093"/>
    </source>
</evidence>
<comment type="cofactor">
    <cofactor evidence="1">
        <name>Mg(2+)</name>
        <dbReference type="ChEBI" id="CHEBI:18420"/>
    </cofactor>
</comment>
<dbReference type="SUPFAM" id="SSF88723">
    <property type="entry name" value="PIN domain-like"/>
    <property type="match status" value="1"/>
</dbReference>
<keyword evidence="10" id="KW-1185">Reference proteome</keyword>
<dbReference type="GO" id="GO:0016787">
    <property type="term" value="F:hydrolase activity"/>
    <property type="evidence" value="ECO:0007669"/>
    <property type="project" value="UniProtKB-KW"/>
</dbReference>
<evidence type="ECO:0000256" key="6">
    <source>
        <dbReference type="ARBA" id="ARBA00022842"/>
    </source>
</evidence>
<dbReference type="Pfam" id="PF01850">
    <property type="entry name" value="PIN"/>
    <property type="match status" value="1"/>
</dbReference>
<evidence type="ECO:0000256" key="2">
    <source>
        <dbReference type="ARBA" id="ARBA00022649"/>
    </source>
</evidence>
<dbReference type="PANTHER" id="PTHR33653:SF1">
    <property type="entry name" value="RIBONUCLEASE VAPC2"/>
    <property type="match status" value="1"/>
</dbReference>
<keyword evidence="3" id="KW-0540">Nuclease</keyword>
<evidence type="ECO:0000256" key="4">
    <source>
        <dbReference type="ARBA" id="ARBA00022723"/>
    </source>
</evidence>
<dbReference type="GO" id="GO:0046872">
    <property type="term" value="F:metal ion binding"/>
    <property type="evidence" value="ECO:0007669"/>
    <property type="project" value="UniProtKB-KW"/>
</dbReference>
<evidence type="ECO:0000313" key="10">
    <source>
        <dbReference type="Proteomes" id="UP000218542"/>
    </source>
</evidence>
<dbReference type="AlphaFoldDB" id="A0A286TZ41"/>
<reference evidence="10" key="1">
    <citation type="journal article" date="2017" name="Environ. Microbiol. Rep.">
        <title>Genetic Diversity of Marine Anaerobic Ammonium-Oxidizing Bacteria as Revealed by Genomic and Proteomic Analyses of 'Candidatus Scalindua japonica'.</title>
        <authorList>
            <person name="Oshiki M."/>
            <person name="Mizuto K."/>
            <person name="Kimura Z."/>
            <person name="Kindaichi T."/>
            <person name="Satoh H."/>
            <person name="Okabe S."/>
        </authorList>
    </citation>
    <scope>NUCLEOTIDE SEQUENCE [LARGE SCALE GENOMIC DNA]</scope>
    <source>
        <strain evidence="10">husup-a2</strain>
    </source>
</reference>
<dbReference type="Gene3D" id="3.40.50.1010">
    <property type="entry name" value="5'-nuclease"/>
    <property type="match status" value="1"/>
</dbReference>
<evidence type="ECO:0000256" key="5">
    <source>
        <dbReference type="ARBA" id="ARBA00022801"/>
    </source>
</evidence>
<dbReference type="InterPro" id="IPR050556">
    <property type="entry name" value="Type_II_TA_system_RNase"/>
</dbReference>
<dbReference type="EMBL" id="BAOS01000017">
    <property type="protein sequence ID" value="GAX61155.1"/>
    <property type="molecule type" value="Genomic_DNA"/>
</dbReference>
<sequence>MKKFLIDSDILIDFLRGIEGARNYLSILSKDATLCCSVITIAEIYAGMRKTEEKKTTTLLDGLFSIPISEEIARIAGEFKRDTKSQKLELDNCLIAATALAENAVLATKNLKHYPMKKLNLESPGYHQ</sequence>
<dbReference type="OrthoDB" id="9796690at2"/>
<dbReference type="InterPro" id="IPR002716">
    <property type="entry name" value="PIN_dom"/>
</dbReference>
<protein>
    <submittedName>
        <fullName evidence="9">Nucleic acid-binding protein</fullName>
    </submittedName>
</protein>
<dbReference type="CDD" id="cd18741">
    <property type="entry name" value="PIN_VapC4-5_FitB-like"/>
    <property type="match status" value="1"/>
</dbReference>
<dbReference type="RefSeq" id="WP_096894546.1">
    <property type="nucleotide sequence ID" value="NZ_BAOS01000017.1"/>
</dbReference>
<name>A0A286TZ41_9BACT</name>
<evidence type="ECO:0000256" key="3">
    <source>
        <dbReference type="ARBA" id="ARBA00022722"/>
    </source>
</evidence>